<dbReference type="Gene3D" id="3.40.720.10">
    <property type="entry name" value="Alkaline Phosphatase, subunit A"/>
    <property type="match status" value="2"/>
</dbReference>
<dbReference type="Proteomes" id="UP000198281">
    <property type="component" value="Unassembled WGS sequence"/>
</dbReference>
<evidence type="ECO:0000256" key="3">
    <source>
        <dbReference type="ARBA" id="ARBA00022801"/>
    </source>
</evidence>
<dbReference type="CDD" id="cd16014">
    <property type="entry name" value="PLC"/>
    <property type="match status" value="1"/>
</dbReference>
<dbReference type="Pfam" id="PF05506">
    <property type="entry name" value="PLipase_C_C"/>
    <property type="match status" value="1"/>
</dbReference>
<gene>
    <name evidence="5" type="ORF">SAMN06295912_102106</name>
</gene>
<dbReference type="InterPro" id="IPR017850">
    <property type="entry name" value="Alkaline_phosphatase_core_sf"/>
</dbReference>
<organism evidence="5 6">
    <name type="scientific">Edaphosphingomonas laterariae</name>
    <dbReference type="NCBI Taxonomy" id="861865"/>
    <lineage>
        <taxon>Bacteria</taxon>
        <taxon>Pseudomonadati</taxon>
        <taxon>Pseudomonadota</taxon>
        <taxon>Alphaproteobacteria</taxon>
        <taxon>Sphingomonadales</taxon>
        <taxon>Rhizorhabdaceae</taxon>
        <taxon>Edaphosphingomonas</taxon>
    </lineage>
</organism>
<dbReference type="InterPro" id="IPR006311">
    <property type="entry name" value="TAT_signal"/>
</dbReference>
<dbReference type="InterPro" id="IPR007312">
    <property type="entry name" value="Phosphoesterase"/>
</dbReference>
<dbReference type="PROSITE" id="PS51318">
    <property type="entry name" value="TAT"/>
    <property type="match status" value="1"/>
</dbReference>
<dbReference type="AlphaFoldDB" id="A0A239CAW9"/>
<protein>
    <recommendedName>
        <fullName evidence="2">phospholipase C</fullName>
        <ecNumber evidence="2">3.1.4.3</ecNumber>
    </recommendedName>
</protein>
<accession>A0A239CAW9</accession>
<evidence type="ECO:0000313" key="6">
    <source>
        <dbReference type="Proteomes" id="UP000198281"/>
    </source>
</evidence>
<evidence type="ECO:0000256" key="1">
    <source>
        <dbReference type="ARBA" id="ARBA00009717"/>
    </source>
</evidence>
<dbReference type="EC" id="3.1.4.3" evidence="2"/>
<dbReference type="InterPro" id="IPR017767">
    <property type="entry name" value="PC-PLC"/>
</dbReference>
<comment type="similarity">
    <text evidence="1">Belongs to the bacterial phospholipase C family.</text>
</comment>
<proteinExistence type="inferred from homology"/>
<dbReference type="Pfam" id="PF04185">
    <property type="entry name" value="Phosphoesterase"/>
    <property type="match status" value="1"/>
</dbReference>
<evidence type="ECO:0000256" key="2">
    <source>
        <dbReference type="ARBA" id="ARBA00012018"/>
    </source>
</evidence>
<dbReference type="OrthoDB" id="9770871at2"/>
<dbReference type="EMBL" id="FZOS01000002">
    <property type="protein sequence ID" value="SNS17375.1"/>
    <property type="molecule type" value="Genomic_DNA"/>
</dbReference>
<evidence type="ECO:0000259" key="4">
    <source>
        <dbReference type="Pfam" id="PF05506"/>
    </source>
</evidence>
<dbReference type="InterPro" id="IPR008475">
    <property type="entry name" value="PLipase_C_C"/>
</dbReference>
<name>A0A239CAW9_9SPHN</name>
<dbReference type="NCBIfam" id="TIGR03396">
    <property type="entry name" value="PC_PLC"/>
    <property type="match status" value="1"/>
</dbReference>
<dbReference type="GO" id="GO:0016042">
    <property type="term" value="P:lipid catabolic process"/>
    <property type="evidence" value="ECO:0007669"/>
    <property type="project" value="InterPro"/>
</dbReference>
<keyword evidence="6" id="KW-1185">Reference proteome</keyword>
<dbReference type="PANTHER" id="PTHR31956:SF36">
    <property type="entry name" value="NON-HEMOLYTIC PHOSPHOLIPASE C"/>
    <property type="match status" value="1"/>
</dbReference>
<dbReference type="RefSeq" id="WP_089218114.1">
    <property type="nucleotide sequence ID" value="NZ_FZOS01000002.1"/>
</dbReference>
<dbReference type="GO" id="GO:0034480">
    <property type="term" value="F:phosphatidylcholine phospholipase C activity"/>
    <property type="evidence" value="ECO:0007669"/>
    <property type="project" value="UniProtKB-EC"/>
</dbReference>
<dbReference type="PANTHER" id="PTHR31956">
    <property type="entry name" value="NON-SPECIFIC PHOSPHOLIPASE C4-RELATED"/>
    <property type="match status" value="1"/>
</dbReference>
<sequence length="699" mass="76210">MTSHASRRRFLQGAGIAAAGSMMHPSIARALAIPANRRTGTIKDVEHIVILMQENRSFDHYYGTMRGVQGFGDPHPVPLSGGRKVWEQKDKEGKTILPFHLDTKATAALKVADLPHGWEDANGAARQGRWDGWIPWKSDLTMGHYRREDIPFQYALAEAFTICDAYHCSVHGQTNPNRLFIWAGGNDPRAVGGGPVVANSSGVALDVTFKITPEMLAAAKRHNIDLTKIDVSKYKNYGKGPRYTYKTYPERLEAAGISWKVYQDPKDNFMGLTNPAVAFQAYNDAKPGEPLHDKAMSRWTLDDLRADAMAGKLPQVVWIACSQSDSEHPEGSSPIEGANFTARVLDALTANPDVWSKTVLFLNFDENDGFYDHVTPPAPPGINPDGSRAGASTVDTTDDFHSDKLSYGLSVRVPMTVISPWSTGGWVNSQVFDHTSVIRFIETRFGVMEPNITPWRRAVCGDLTSAFDFSKHEAQRLALPDTSDAAKQVAAALQLPKPVAPVPGALPAQEPGTRPSRALPYGPAFDETVGNGSVQLRFGNVGKAGLVYQVHDLNDLDAMPRHYTVEPGKALAGDWAFAGQGYHLQVRGPNRWYREMKGSAQSHLAIATRVAGGKELVVEITNSGDAPVMLSCQDLLGGKQKQVEAAPGKTSWRVAIASTGQWYDIEIADRTGSGFLRRMSGRVETGRDSVSWPTPATLG</sequence>
<evidence type="ECO:0000313" key="5">
    <source>
        <dbReference type="EMBL" id="SNS17375.1"/>
    </source>
</evidence>
<reference evidence="6" key="1">
    <citation type="submission" date="2017-06" db="EMBL/GenBank/DDBJ databases">
        <authorList>
            <person name="Varghese N."/>
            <person name="Submissions S."/>
        </authorList>
    </citation>
    <scope>NUCLEOTIDE SEQUENCE [LARGE SCALE GENOMIC DNA]</scope>
    <source>
        <strain evidence="6">LNB2</strain>
    </source>
</reference>
<feature type="domain" description="Bacterial phospholipase C C-terminal" evidence="4">
    <location>
        <begin position="515"/>
        <end position="598"/>
    </location>
</feature>
<keyword evidence="3" id="KW-0378">Hydrolase</keyword>